<evidence type="ECO:0000256" key="9">
    <source>
        <dbReference type="ARBA" id="ARBA00023316"/>
    </source>
</evidence>
<keyword evidence="8 10" id="KW-0472">Membrane</keyword>
<dbReference type="Pfam" id="PF03717">
    <property type="entry name" value="PBP_dimer"/>
    <property type="match status" value="1"/>
</dbReference>
<evidence type="ECO:0008006" key="15">
    <source>
        <dbReference type="Google" id="ProtNLM"/>
    </source>
</evidence>
<dbReference type="GO" id="GO:0008360">
    <property type="term" value="P:regulation of cell shape"/>
    <property type="evidence" value="ECO:0007669"/>
    <property type="project" value="UniProtKB-KW"/>
</dbReference>
<dbReference type="PANTHER" id="PTHR30627:SF2">
    <property type="entry name" value="PEPTIDOGLYCAN D,D-TRANSPEPTIDASE MRDA"/>
    <property type="match status" value="1"/>
</dbReference>
<dbReference type="InterPro" id="IPR005311">
    <property type="entry name" value="PBP_dimer"/>
</dbReference>
<dbReference type="InterPro" id="IPR036138">
    <property type="entry name" value="PBP_dimer_sf"/>
</dbReference>
<evidence type="ECO:0000259" key="12">
    <source>
        <dbReference type="Pfam" id="PF03717"/>
    </source>
</evidence>
<dbReference type="Proteomes" id="UP000186670">
    <property type="component" value="Unassembled WGS sequence"/>
</dbReference>
<evidence type="ECO:0000256" key="3">
    <source>
        <dbReference type="ARBA" id="ARBA00022475"/>
    </source>
</evidence>
<accession>A0A1F5EL33</accession>
<dbReference type="InterPro" id="IPR012338">
    <property type="entry name" value="Beta-lactam/transpept-like"/>
</dbReference>
<name>A0A1F5EL33_9BACT</name>
<dbReference type="InterPro" id="IPR001460">
    <property type="entry name" value="PCN-bd_Tpept"/>
</dbReference>
<evidence type="ECO:0000256" key="1">
    <source>
        <dbReference type="ARBA" id="ARBA00004167"/>
    </source>
</evidence>
<dbReference type="GO" id="GO:0071972">
    <property type="term" value="F:peptidoglycan L,D-transpeptidase activity"/>
    <property type="evidence" value="ECO:0007669"/>
    <property type="project" value="TreeGrafter"/>
</dbReference>
<evidence type="ECO:0000256" key="10">
    <source>
        <dbReference type="SAM" id="Phobius"/>
    </source>
</evidence>
<keyword evidence="7 10" id="KW-1133">Transmembrane helix</keyword>
<feature type="transmembrane region" description="Helical" evidence="10">
    <location>
        <begin position="47"/>
        <end position="71"/>
    </location>
</feature>
<dbReference type="InterPro" id="IPR050515">
    <property type="entry name" value="Beta-lactam/transpept"/>
</dbReference>
<dbReference type="EMBL" id="MEZZ01000042">
    <property type="protein sequence ID" value="OGD68020.1"/>
    <property type="molecule type" value="Genomic_DNA"/>
</dbReference>
<reference evidence="13 14" key="1">
    <citation type="journal article" date="2016" name="Nat. Commun.">
        <title>Thousands of microbial genomes shed light on interconnected biogeochemical processes in an aquifer system.</title>
        <authorList>
            <person name="Anantharaman K."/>
            <person name="Brown C.T."/>
            <person name="Hug L.A."/>
            <person name="Sharon I."/>
            <person name="Castelle C.J."/>
            <person name="Probst A.J."/>
            <person name="Thomas B.C."/>
            <person name="Singh A."/>
            <person name="Wilkins M.J."/>
            <person name="Karaoz U."/>
            <person name="Brodie E.L."/>
            <person name="Williams K.H."/>
            <person name="Hubbard S.S."/>
            <person name="Banfield J.F."/>
        </authorList>
    </citation>
    <scope>NUCLEOTIDE SEQUENCE [LARGE SCALE GENOMIC DNA]</scope>
</reference>
<evidence type="ECO:0000256" key="5">
    <source>
        <dbReference type="ARBA" id="ARBA00022960"/>
    </source>
</evidence>
<feature type="domain" description="Penicillin-binding protein dimerisation" evidence="12">
    <location>
        <begin position="116"/>
        <end position="186"/>
    </location>
</feature>
<dbReference type="GO" id="GO:0009252">
    <property type="term" value="P:peptidoglycan biosynthetic process"/>
    <property type="evidence" value="ECO:0007669"/>
    <property type="project" value="UniProtKB-KW"/>
</dbReference>
<keyword evidence="4 10" id="KW-0812">Transmembrane</keyword>
<evidence type="ECO:0000256" key="6">
    <source>
        <dbReference type="ARBA" id="ARBA00022984"/>
    </source>
</evidence>
<dbReference type="AlphaFoldDB" id="A0A1F5EL33"/>
<feature type="domain" description="Penicillin-binding protein transpeptidase" evidence="11">
    <location>
        <begin position="226"/>
        <end position="536"/>
    </location>
</feature>
<evidence type="ECO:0000256" key="7">
    <source>
        <dbReference type="ARBA" id="ARBA00022989"/>
    </source>
</evidence>
<sequence>MRLLNRKNRFNGEIDPDEIFLDSSNLPKFNKQQFEGTIEKPIGKKTFFFFGSFFFLVLAIFSSKIFALQIIEGEKNFSKSDSNRLDHFVVFSERGLVYDRNGKELVTNELSSTTEETYNKRSYVKKSGLSHVLGYVTYPQKDSSGNYYETKTIGRDGVEKIFDEKLNGKNGTKLIEVDALGQVISEAIFEPSIEGENITLSIDSELQAYMYETIRTLANRVHFTGGAGVIMDVTNGEILALTNYPEYSSDVLSNSEDNNLVAGYIFDEGNPFLNRVTSGLYIPGSIVKPFMSLGVLNEGLIDPKKQILSTGSISIQNPYNPDQKTVFKDWKAHGWVDMRQAIAVSSDVYFYAVGGGYGDQKGLGITKINEYMKMFGFGKTTEAEVTKEEIGNVPNPEWKKENFEGEDWTLGNTYHTSIGQYGFQVTPLQAVRATASVANNGYLLKPTFIKDSELNKKYPERIPIDLNNFKIVKEGMRQAVTEGTAQGLSVPYTKVAGKTGTAELGVSKKYVNAWIIGFFPYENPKYAFAVIMEHGPKENTVGGLYVMRQTLDWMSINRPEYFK</sequence>
<comment type="subcellular location">
    <subcellularLocation>
        <location evidence="2">Cell membrane</location>
    </subcellularLocation>
    <subcellularLocation>
        <location evidence="1">Membrane</location>
        <topology evidence="1">Single-pass membrane protein</topology>
    </subcellularLocation>
</comment>
<organism evidence="13 14">
    <name type="scientific">Candidatus Campbellbacteria bacterium RIFCSPHIGHO2_01_FULL_34_10</name>
    <dbReference type="NCBI Taxonomy" id="1797577"/>
    <lineage>
        <taxon>Bacteria</taxon>
        <taxon>Candidatus Campbelliibacteriota</taxon>
    </lineage>
</organism>
<dbReference type="GO" id="GO:0071555">
    <property type="term" value="P:cell wall organization"/>
    <property type="evidence" value="ECO:0007669"/>
    <property type="project" value="UniProtKB-KW"/>
</dbReference>
<dbReference type="GO" id="GO:0005886">
    <property type="term" value="C:plasma membrane"/>
    <property type="evidence" value="ECO:0007669"/>
    <property type="project" value="UniProtKB-SubCell"/>
</dbReference>
<dbReference type="SUPFAM" id="SSF56601">
    <property type="entry name" value="beta-lactamase/transpeptidase-like"/>
    <property type="match status" value="1"/>
</dbReference>
<keyword evidence="6" id="KW-0573">Peptidoglycan synthesis</keyword>
<gene>
    <name evidence="13" type="ORF">A2811_02950</name>
</gene>
<keyword evidence="3" id="KW-1003">Cell membrane</keyword>
<evidence type="ECO:0000313" key="13">
    <source>
        <dbReference type="EMBL" id="OGD68020.1"/>
    </source>
</evidence>
<dbReference type="Gene3D" id="3.40.710.10">
    <property type="entry name" value="DD-peptidase/beta-lactamase superfamily"/>
    <property type="match status" value="1"/>
</dbReference>
<dbReference type="GO" id="GO:0008658">
    <property type="term" value="F:penicillin binding"/>
    <property type="evidence" value="ECO:0007669"/>
    <property type="project" value="InterPro"/>
</dbReference>
<keyword evidence="9" id="KW-0961">Cell wall biogenesis/degradation</keyword>
<evidence type="ECO:0000256" key="8">
    <source>
        <dbReference type="ARBA" id="ARBA00023136"/>
    </source>
</evidence>
<keyword evidence="5" id="KW-0133">Cell shape</keyword>
<evidence type="ECO:0000256" key="2">
    <source>
        <dbReference type="ARBA" id="ARBA00004236"/>
    </source>
</evidence>
<dbReference type="Pfam" id="PF00905">
    <property type="entry name" value="Transpeptidase"/>
    <property type="match status" value="1"/>
</dbReference>
<proteinExistence type="predicted"/>
<comment type="caution">
    <text evidence="13">The sequence shown here is derived from an EMBL/GenBank/DDBJ whole genome shotgun (WGS) entry which is preliminary data.</text>
</comment>
<dbReference type="SUPFAM" id="SSF56519">
    <property type="entry name" value="Penicillin binding protein dimerisation domain"/>
    <property type="match status" value="1"/>
</dbReference>
<evidence type="ECO:0000313" key="14">
    <source>
        <dbReference type="Proteomes" id="UP000186670"/>
    </source>
</evidence>
<protein>
    <recommendedName>
        <fullName evidence="15">Penicillin-binding protein 2</fullName>
    </recommendedName>
</protein>
<evidence type="ECO:0000256" key="4">
    <source>
        <dbReference type="ARBA" id="ARBA00022692"/>
    </source>
</evidence>
<evidence type="ECO:0000259" key="11">
    <source>
        <dbReference type="Pfam" id="PF00905"/>
    </source>
</evidence>
<dbReference type="PANTHER" id="PTHR30627">
    <property type="entry name" value="PEPTIDOGLYCAN D,D-TRANSPEPTIDASE"/>
    <property type="match status" value="1"/>
</dbReference>
<dbReference type="Gene3D" id="3.90.1310.10">
    <property type="entry name" value="Penicillin-binding protein 2a (Domain 2)"/>
    <property type="match status" value="1"/>
</dbReference>